<name>A0A7W5EIC2_9BURK</name>
<keyword evidence="6" id="KW-0694">RNA-binding</keyword>
<dbReference type="EMBL" id="JACHXS010000019">
    <property type="protein sequence ID" value="MBB3225285.1"/>
    <property type="molecule type" value="Genomic_DNA"/>
</dbReference>
<dbReference type="Pfam" id="PF00466">
    <property type="entry name" value="Ribosomal_L10"/>
    <property type="match status" value="1"/>
</dbReference>
<keyword evidence="6" id="KW-0699">rRNA-binding</keyword>
<dbReference type="Gene3D" id="3.30.70.1730">
    <property type="match status" value="1"/>
</dbReference>
<dbReference type="InterPro" id="IPR022973">
    <property type="entry name" value="Ribosomal_uL10_bac"/>
</dbReference>
<evidence type="ECO:0000256" key="4">
    <source>
        <dbReference type="ARBA" id="ARBA00023274"/>
    </source>
</evidence>
<gene>
    <name evidence="6" type="primary">rplJ</name>
    <name evidence="7" type="ORF">FHS02_006156</name>
</gene>
<comment type="subunit">
    <text evidence="6">Part of the ribosomal stalk of the 50S ribosomal subunit. The N-terminus interacts with L11 and the large rRNA to form the base of the stalk. The C-terminus forms an elongated spine to which L12 dimers bind in a sequential fashion forming a multimeric L10(L12)X complex.</text>
</comment>
<reference evidence="7 8" key="1">
    <citation type="submission" date="2020-08" db="EMBL/GenBank/DDBJ databases">
        <title>Genomic Encyclopedia of Type Strains, Phase III (KMG-III): the genomes of soil and plant-associated and newly described type strains.</title>
        <authorList>
            <person name="Whitman W."/>
        </authorList>
    </citation>
    <scope>NUCLEOTIDE SEQUENCE [LARGE SCALE GENOMIC DNA]</scope>
    <source>
        <strain evidence="7 8">CECT 7753</strain>
    </source>
</reference>
<dbReference type="NCBIfam" id="NF000955">
    <property type="entry name" value="PRK00099.1-1"/>
    <property type="match status" value="1"/>
</dbReference>
<sequence length="193" mass="20129">MFETDAEIILHLTRRLTVGLNLNDKKAVVAEVSAKVASAQTIVVAEYRGIQVAHLTKLRATARAQGVYLRVLKNTLARRSVEGTQFANLADAMTGPLIYSISDDAVAAAKVINDFAKTNDKLVVKAGNYAGKQLDVAGVTALASIPSREVLISQLLGVMLAPVSGFARGLAALAAKKSEGSEAAPAAEETAAA</sequence>
<evidence type="ECO:0000256" key="6">
    <source>
        <dbReference type="HAMAP-Rule" id="MF_00362"/>
    </source>
</evidence>
<dbReference type="InterPro" id="IPR001790">
    <property type="entry name" value="Ribosomal_uL10"/>
</dbReference>
<protein>
    <recommendedName>
        <fullName evidence="5 6">Large ribosomal subunit protein uL10</fullName>
    </recommendedName>
</protein>
<dbReference type="Proteomes" id="UP000584325">
    <property type="component" value="Unassembled WGS sequence"/>
</dbReference>
<dbReference type="GO" id="GO:0006412">
    <property type="term" value="P:translation"/>
    <property type="evidence" value="ECO:0007669"/>
    <property type="project" value="UniProtKB-UniRule"/>
</dbReference>
<evidence type="ECO:0000256" key="2">
    <source>
        <dbReference type="ARBA" id="ARBA00008889"/>
    </source>
</evidence>
<accession>A0A7W5EIC2</accession>
<comment type="function">
    <text evidence="1 6">Forms part of the ribosomal stalk, playing a central role in the interaction of the ribosome with GTP-bound translation factors.</text>
</comment>
<dbReference type="InterPro" id="IPR047865">
    <property type="entry name" value="Ribosomal_uL10_bac_type"/>
</dbReference>
<keyword evidence="3 6" id="KW-0689">Ribosomal protein</keyword>
<dbReference type="InterPro" id="IPR002363">
    <property type="entry name" value="Ribosomal_uL10_CS_bac"/>
</dbReference>
<evidence type="ECO:0000256" key="3">
    <source>
        <dbReference type="ARBA" id="ARBA00022980"/>
    </source>
</evidence>
<comment type="similarity">
    <text evidence="2 6">Belongs to the universal ribosomal protein uL10 family.</text>
</comment>
<keyword evidence="4 6" id="KW-0687">Ribonucleoprotein</keyword>
<dbReference type="PANTHER" id="PTHR11560">
    <property type="entry name" value="39S RIBOSOMAL PROTEIN L10, MITOCHONDRIAL"/>
    <property type="match status" value="1"/>
</dbReference>
<evidence type="ECO:0000313" key="7">
    <source>
        <dbReference type="EMBL" id="MBB3225285.1"/>
    </source>
</evidence>
<dbReference type="HAMAP" id="MF_00362">
    <property type="entry name" value="Ribosomal_uL10"/>
    <property type="match status" value="1"/>
</dbReference>
<dbReference type="AlphaFoldDB" id="A0A7W5EIC2"/>
<dbReference type="SUPFAM" id="SSF160369">
    <property type="entry name" value="Ribosomal protein L10-like"/>
    <property type="match status" value="1"/>
</dbReference>
<organism evidence="7 8">
    <name type="scientific">Pseudoduganella umbonata</name>
    <dbReference type="NCBI Taxonomy" id="864828"/>
    <lineage>
        <taxon>Bacteria</taxon>
        <taxon>Pseudomonadati</taxon>
        <taxon>Pseudomonadota</taxon>
        <taxon>Betaproteobacteria</taxon>
        <taxon>Burkholderiales</taxon>
        <taxon>Oxalobacteraceae</taxon>
        <taxon>Telluria group</taxon>
        <taxon>Pseudoduganella</taxon>
    </lineage>
</organism>
<dbReference type="CDD" id="cd05797">
    <property type="entry name" value="Ribosomal_L10"/>
    <property type="match status" value="1"/>
</dbReference>
<dbReference type="Gene3D" id="6.10.250.290">
    <property type="match status" value="1"/>
</dbReference>
<evidence type="ECO:0000313" key="8">
    <source>
        <dbReference type="Proteomes" id="UP000584325"/>
    </source>
</evidence>
<dbReference type="GO" id="GO:0003735">
    <property type="term" value="F:structural constituent of ribosome"/>
    <property type="evidence" value="ECO:0007669"/>
    <property type="project" value="InterPro"/>
</dbReference>
<evidence type="ECO:0000256" key="1">
    <source>
        <dbReference type="ARBA" id="ARBA00002633"/>
    </source>
</evidence>
<dbReference type="InterPro" id="IPR043141">
    <property type="entry name" value="Ribosomal_uL10-like_sf"/>
</dbReference>
<proteinExistence type="inferred from homology"/>
<evidence type="ECO:0000256" key="5">
    <source>
        <dbReference type="ARBA" id="ARBA00035202"/>
    </source>
</evidence>
<dbReference type="GO" id="GO:0070180">
    <property type="term" value="F:large ribosomal subunit rRNA binding"/>
    <property type="evidence" value="ECO:0007669"/>
    <property type="project" value="UniProtKB-UniRule"/>
</dbReference>
<dbReference type="GO" id="GO:0015934">
    <property type="term" value="C:large ribosomal subunit"/>
    <property type="evidence" value="ECO:0007669"/>
    <property type="project" value="InterPro"/>
</dbReference>
<comment type="caution">
    <text evidence="7">The sequence shown here is derived from an EMBL/GenBank/DDBJ whole genome shotgun (WGS) entry which is preliminary data.</text>
</comment>
<dbReference type="PROSITE" id="PS01109">
    <property type="entry name" value="RIBOSOMAL_L10"/>
    <property type="match status" value="1"/>
</dbReference>